<comment type="caution">
    <text evidence="1">The sequence shown here is derived from an EMBL/GenBank/DDBJ whole genome shotgun (WGS) entry which is preliminary data.</text>
</comment>
<evidence type="ECO:0000313" key="1">
    <source>
        <dbReference type="EMBL" id="KAJ7569372.1"/>
    </source>
</evidence>
<evidence type="ECO:0000313" key="2">
    <source>
        <dbReference type="Proteomes" id="UP001162992"/>
    </source>
</evidence>
<organism evidence="1 2">
    <name type="scientific">Diphasiastrum complanatum</name>
    <name type="common">Issler's clubmoss</name>
    <name type="synonym">Lycopodium complanatum</name>
    <dbReference type="NCBI Taxonomy" id="34168"/>
    <lineage>
        <taxon>Eukaryota</taxon>
        <taxon>Viridiplantae</taxon>
        <taxon>Streptophyta</taxon>
        <taxon>Embryophyta</taxon>
        <taxon>Tracheophyta</taxon>
        <taxon>Lycopodiopsida</taxon>
        <taxon>Lycopodiales</taxon>
        <taxon>Lycopodiaceae</taxon>
        <taxon>Lycopodioideae</taxon>
        <taxon>Diphasiastrum</taxon>
    </lineage>
</organism>
<protein>
    <submittedName>
        <fullName evidence="1">Uncharacterized protein</fullName>
    </submittedName>
</protein>
<keyword evidence="2" id="KW-1185">Reference proteome</keyword>
<proteinExistence type="predicted"/>
<gene>
    <name evidence="1" type="ORF">O6H91_01G075400</name>
</gene>
<dbReference type="Proteomes" id="UP001162992">
    <property type="component" value="Chromosome 1"/>
</dbReference>
<sequence>MANATLIENWTLYNSNGMFELLGTIGIRGIRTLLPIFFSVTISISMTCLPNLRMINLVPLHNLLCDAIDRNNITIIPIFSTNLCGGHPLGCRLFKYSIGCGH</sequence>
<name>A0ACC2ESG6_DIPCM</name>
<accession>A0ACC2ESG6</accession>
<reference evidence="2" key="1">
    <citation type="journal article" date="2024" name="Proc. Natl. Acad. Sci. U.S.A.">
        <title>Extraordinary preservation of gene collinearity over three hundred million years revealed in homosporous lycophytes.</title>
        <authorList>
            <person name="Li C."/>
            <person name="Wickell D."/>
            <person name="Kuo L.Y."/>
            <person name="Chen X."/>
            <person name="Nie B."/>
            <person name="Liao X."/>
            <person name="Peng D."/>
            <person name="Ji J."/>
            <person name="Jenkins J."/>
            <person name="Williams M."/>
            <person name="Shu S."/>
            <person name="Plott C."/>
            <person name="Barry K."/>
            <person name="Rajasekar S."/>
            <person name="Grimwood J."/>
            <person name="Han X."/>
            <person name="Sun S."/>
            <person name="Hou Z."/>
            <person name="He W."/>
            <person name="Dai G."/>
            <person name="Sun C."/>
            <person name="Schmutz J."/>
            <person name="Leebens-Mack J.H."/>
            <person name="Li F.W."/>
            <person name="Wang L."/>
        </authorList>
    </citation>
    <scope>NUCLEOTIDE SEQUENCE [LARGE SCALE GENOMIC DNA]</scope>
    <source>
        <strain evidence="2">cv. PW_Plant_1</strain>
    </source>
</reference>
<dbReference type="EMBL" id="CM055092">
    <property type="protein sequence ID" value="KAJ7569372.1"/>
    <property type="molecule type" value="Genomic_DNA"/>
</dbReference>